<name>A0A1M6XTI9_9BRAD</name>
<gene>
    <name evidence="1" type="ORF">SAMN05444171_2887</name>
</gene>
<organism evidence="1 2">
    <name type="scientific">Bradyrhizobium lablabi</name>
    <dbReference type="NCBI Taxonomy" id="722472"/>
    <lineage>
        <taxon>Bacteria</taxon>
        <taxon>Pseudomonadati</taxon>
        <taxon>Pseudomonadota</taxon>
        <taxon>Alphaproteobacteria</taxon>
        <taxon>Hyphomicrobiales</taxon>
        <taxon>Nitrobacteraceae</taxon>
        <taxon>Bradyrhizobium</taxon>
    </lineage>
</organism>
<dbReference type="EMBL" id="FNTI01000001">
    <property type="protein sequence ID" value="SED02448.1"/>
    <property type="molecule type" value="Genomic_DNA"/>
</dbReference>
<protein>
    <submittedName>
        <fullName evidence="1">Uncharacterized protein</fullName>
    </submittedName>
</protein>
<proteinExistence type="predicted"/>
<evidence type="ECO:0000313" key="1">
    <source>
        <dbReference type="EMBL" id="SED02448.1"/>
    </source>
</evidence>
<accession>A0A1M6XTI9</accession>
<evidence type="ECO:0000313" key="2">
    <source>
        <dbReference type="Proteomes" id="UP000183208"/>
    </source>
</evidence>
<dbReference type="OrthoDB" id="8139545at2"/>
<reference evidence="1 2" key="1">
    <citation type="submission" date="2016-10" db="EMBL/GenBank/DDBJ databases">
        <authorList>
            <person name="de Groot N.N."/>
        </authorList>
    </citation>
    <scope>NUCLEOTIDE SEQUENCE [LARGE SCALE GENOMIC DNA]</scope>
    <source>
        <strain evidence="1 2">GAS522</strain>
    </source>
</reference>
<dbReference type="AlphaFoldDB" id="A0A1M6XTI9"/>
<dbReference type="Proteomes" id="UP000183208">
    <property type="component" value="Unassembled WGS sequence"/>
</dbReference>
<sequence>MQQIETFDPVEARRSRYAQYRGQVAKLTFGLSTIKGVVRSVREDNSSKPVRWLITVVSQ</sequence>